<dbReference type="PANTHER" id="PTHR33939:SF1">
    <property type="entry name" value="DUF4371 DOMAIN-CONTAINING PROTEIN"/>
    <property type="match status" value="1"/>
</dbReference>
<sequence length="432" mass="50188">MLSEKKDLTPDFFKSSQKVAAEACGVSYITLRRICVEAKKFTEQNVEEGPSFKSPRKLYKRQKKCSEMDDFDADVVRRTVHSFYDKGEYPTALLILNELKKKMPNYEGSVWSVRRLLKNLNFSFKKCNDGRKILLERNDIVALRCKFLRKICTLRQMKDCRPMIYLNETWVNQNHSRSHIWQNNEGTEGLKVPIGKGGRLIITHAGSSRYGFIEGSKLVFKCQAKNSTDYHSSMNADVFKAWFVDMLKLLPEPCVIIMDNAPYHSMYINYPKCNARKADVQNWLKNQGVNFSPLETLPELRERLKLLIPSFKRYELDEIASSMGHEVIRLPPYHCQYNLIELIWAQVKSEVAKKNNTFKMVDVERLTNEALDSVSKSDWEKCVEHAEKIQDEDYEKEILRDSLTEPMILTFASDDSDFGTDGDSENYVEELE</sequence>
<reference evidence="3 4" key="1">
    <citation type="submission" date="2019-08" db="EMBL/GenBank/DDBJ databases">
        <title>Whole genome of Aphis craccivora.</title>
        <authorList>
            <person name="Voronova N.V."/>
            <person name="Shulinski R.S."/>
            <person name="Bandarenka Y.V."/>
            <person name="Zhorov D.G."/>
            <person name="Warner D."/>
        </authorList>
    </citation>
    <scope>NUCLEOTIDE SEQUENCE [LARGE SCALE GENOMIC DNA]</scope>
    <source>
        <strain evidence="3">180601</strain>
        <tissue evidence="3">Whole Body</tissue>
    </source>
</reference>
<evidence type="ECO:0000259" key="2">
    <source>
        <dbReference type="Pfam" id="PF13358"/>
    </source>
</evidence>
<dbReference type="Gene3D" id="3.30.420.10">
    <property type="entry name" value="Ribonuclease H-like superfamily/Ribonuclease H"/>
    <property type="match status" value="1"/>
</dbReference>
<comment type="caution">
    <text evidence="3">The sequence shown here is derived from an EMBL/GenBank/DDBJ whole genome shotgun (WGS) entry which is preliminary data.</text>
</comment>
<evidence type="ECO:0000313" key="4">
    <source>
        <dbReference type="Proteomes" id="UP000478052"/>
    </source>
</evidence>
<name>A0A6G0YAX7_APHCR</name>
<accession>A0A6G0YAX7</accession>
<dbReference type="Proteomes" id="UP000478052">
    <property type="component" value="Unassembled WGS sequence"/>
</dbReference>
<dbReference type="GO" id="GO:0003676">
    <property type="term" value="F:nucleic acid binding"/>
    <property type="evidence" value="ECO:0007669"/>
    <property type="project" value="InterPro"/>
</dbReference>
<dbReference type="InterPro" id="IPR038717">
    <property type="entry name" value="Tc1-like_DDE_dom"/>
</dbReference>
<gene>
    <name evidence="3" type="ORF">FWK35_00016621</name>
</gene>
<dbReference type="AlphaFoldDB" id="A0A6G0YAX7"/>
<dbReference type="PANTHER" id="PTHR33939">
    <property type="entry name" value="PROTEIN CBG22215"/>
    <property type="match status" value="1"/>
</dbReference>
<dbReference type="Pfam" id="PF13358">
    <property type="entry name" value="DDE_3"/>
    <property type="match status" value="1"/>
</dbReference>
<feature type="compositionally biased region" description="Acidic residues" evidence="1">
    <location>
        <begin position="414"/>
        <end position="432"/>
    </location>
</feature>
<evidence type="ECO:0000313" key="3">
    <source>
        <dbReference type="EMBL" id="KAF0752249.1"/>
    </source>
</evidence>
<keyword evidence="4" id="KW-1185">Reference proteome</keyword>
<protein>
    <submittedName>
        <fullName evidence="3">DDE 3 domain-containing protein</fullName>
    </submittedName>
</protein>
<dbReference type="InterPro" id="IPR036397">
    <property type="entry name" value="RNaseH_sf"/>
</dbReference>
<dbReference type="EMBL" id="VUJU01005113">
    <property type="protein sequence ID" value="KAF0752249.1"/>
    <property type="molecule type" value="Genomic_DNA"/>
</dbReference>
<feature type="domain" description="Tc1-like transposase DDE" evidence="2">
    <location>
        <begin position="230"/>
        <end position="359"/>
    </location>
</feature>
<dbReference type="OrthoDB" id="6614324at2759"/>
<proteinExistence type="predicted"/>
<evidence type="ECO:0000256" key="1">
    <source>
        <dbReference type="SAM" id="MobiDB-lite"/>
    </source>
</evidence>
<feature type="region of interest" description="Disordered" evidence="1">
    <location>
        <begin position="413"/>
        <end position="432"/>
    </location>
</feature>
<organism evidence="3 4">
    <name type="scientific">Aphis craccivora</name>
    <name type="common">Cowpea aphid</name>
    <dbReference type="NCBI Taxonomy" id="307492"/>
    <lineage>
        <taxon>Eukaryota</taxon>
        <taxon>Metazoa</taxon>
        <taxon>Ecdysozoa</taxon>
        <taxon>Arthropoda</taxon>
        <taxon>Hexapoda</taxon>
        <taxon>Insecta</taxon>
        <taxon>Pterygota</taxon>
        <taxon>Neoptera</taxon>
        <taxon>Paraneoptera</taxon>
        <taxon>Hemiptera</taxon>
        <taxon>Sternorrhyncha</taxon>
        <taxon>Aphidomorpha</taxon>
        <taxon>Aphidoidea</taxon>
        <taxon>Aphididae</taxon>
        <taxon>Aphidini</taxon>
        <taxon>Aphis</taxon>
        <taxon>Aphis</taxon>
    </lineage>
</organism>